<proteinExistence type="predicted"/>
<keyword evidence="2" id="KW-1185">Reference proteome</keyword>
<dbReference type="Proteomes" id="UP001241377">
    <property type="component" value="Unassembled WGS sequence"/>
</dbReference>
<evidence type="ECO:0000313" key="2">
    <source>
        <dbReference type="Proteomes" id="UP001241377"/>
    </source>
</evidence>
<name>A0ACC2VHV1_9TREE</name>
<evidence type="ECO:0000313" key="1">
    <source>
        <dbReference type="EMBL" id="KAJ9098490.1"/>
    </source>
</evidence>
<comment type="caution">
    <text evidence="1">The sequence shown here is derived from an EMBL/GenBank/DDBJ whole genome shotgun (WGS) entry which is preliminary data.</text>
</comment>
<organism evidence="1 2">
    <name type="scientific">Naganishia cerealis</name>
    <dbReference type="NCBI Taxonomy" id="610337"/>
    <lineage>
        <taxon>Eukaryota</taxon>
        <taxon>Fungi</taxon>
        <taxon>Dikarya</taxon>
        <taxon>Basidiomycota</taxon>
        <taxon>Agaricomycotina</taxon>
        <taxon>Tremellomycetes</taxon>
        <taxon>Filobasidiales</taxon>
        <taxon>Filobasidiaceae</taxon>
        <taxon>Naganishia</taxon>
    </lineage>
</organism>
<protein>
    <submittedName>
        <fullName evidence="1">Uncharacterized protein</fullName>
    </submittedName>
</protein>
<dbReference type="EMBL" id="JASBWR010000076">
    <property type="protein sequence ID" value="KAJ9098490.1"/>
    <property type="molecule type" value="Genomic_DNA"/>
</dbReference>
<reference evidence="1" key="1">
    <citation type="submission" date="2023-04" db="EMBL/GenBank/DDBJ databases">
        <title>Draft Genome sequencing of Naganishia species isolated from polar environments using Oxford Nanopore Technology.</title>
        <authorList>
            <person name="Leo P."/>
            <person name="Venkateswaran K."/>
        </authorList>
    </citation>
    <scope>NUCLEOTIDE SEQUENCE</scope>
    <source>
        <strain evidence="1">MNA-CCFEE 5261</strain>
    </source>
</reference>
<gene>
    <name evidence="1" type="ORF">QFC19_006357</name>
</gene>
<sequence length="463" mass="50815">MAAPSAPVRPPEEAYQLADFSRLPRLAMHGDNQHASNSFERASRQRMPAEDYGEEDVDAFAADNEELVHVPQANLKDDRIKHPRVRVAASFFLFGVLNNILYVIILSAALDLVSPSTPKGLVAFFNIFPSLITKLFWPYLVHGAVRYKRRILVCTAASWMGMVVIAAGSSTAIRLLGIGLASFSSGFGEMTFLQLTTTLPTPSFSRDALGAWSSGTGGAGIGGAGLWWILRGLGVKRGIAIASVLPFAFPLVFFFLLPEFHRLDGHSVLEDDCTHGTIAQQPIFAADDDDDLSIHTEFDGHARKVILPSAAVYEVVLSTQEKIELVKPLVLKFMLPLFLVYAFEYIINTGVAPTLAFPPPHSGPWTHVFKSVRDYYPFWSLTFFLLTCLEGLMGGIGYCMTFYHVAREGEDGHLHNYSRLADGQAESTPENLHSAENKARSKARKEFRIAAAGAADSLGKCFD</sequence>
<accession>A0ACC2VHV1</accession>